<dbReference type="OrthoDB" id="5072366at2"/>
<dbReference type="GO" id="GO:0004518">
    <property type="term" value="F:nuclease activity"/>
    <property type="evidence" value="ECO:0007669"/>
    <property type="project" value="UniProtKB-KW"/>
</dbReference>
<keyword evidence="7" id="KW-1185">Reference proteome</keyword>
<dbReference type="PANTHER" id="PTHR38826:SF5">
    <property type="entry name" value="RIBONUCLEASE VAPC13"/>
    <property type="match status" value="1"/>
</dbReference>
<dbReference type="PANTHER" id="PTHR38826">
    <property type="entry name" value="RIBONUCLEASE VAPC13"/>
    <property type="match status" value="1"/>
</dbReference>
<feature type="domain" description="PIN" evidence="5">
    <location>
        <begin position="4"/>
        <end position="124"/>
    </location>
</feature>
<proteinExistence type="predicted"/>
<evidence type="ECO:0000259" key="5">
    <source>
        <dbReference type="Pfam" id="PF01850"/>
    </source>
</evidence>
<sequence>MHLFLDSPVFLTALGLPSESRPACARLLDRAGEGELSLHTGAECIQEIVFHRLRLQGVDLAVAQTQAVRALCVVHPMDDEVLETGLGLIRDYGARGRDAFIAATALIAGFDTLVTTDRRFVDIPGLRRMDPADVSA</sequence>
<evidence type="ECO:0000256" key="4">
    <source>
        <dbReference type="ARBA" id="ARBA00022842"/>
    </source>
</evidence>
<comment type="caution">
    <text evidence="6">The sequence shown here is derived from an EMBL/GenBank/DDBJ whole genome shotgun (WGS) entry which is preliminary data.</text>
</comment>
<dbReference type="InterPro" id="IPR052106">
    <property type="entry name" value="PINc/VapC_TA"/>
</dbReference>
<keyword evidence="3" id="KW-0378">Hydrolase</keyword>
<evidence type="ECO:0000256" key="3">
    <source>
        <dbReference type="ARBA" id="ARBA00022801"/>
    </source>
</evidence>
<evidence type="ECO:0000256" key="2">
    <source>
        <dbReference type="ARBA" id="ARBA00022723"/>
    </source>
</evidence>
<keyword evidence="2" id="KW-0479">Metal-binding</keyword>
<dbReference type="Proteomes" id="UP000035720">
    <property type="component" value="Unassembled WGS sequence"/>
</dbReference>
<dbReference type="Pfam" id="PF01850">
    <property type="entry name" value="PIN"/>
    <property type="match status" value="1"/>
</dbReference>
<dbReference type="STRING" id="1193518.BN13_1280015"/>
<dbReference type="Gene3D" id="3.40.50.1010">
    <property type="entry name" value="5'-nuclease"/>
    <property type="match status" value="1"/>
</dbReference>
<name>A0A077MB10_9MICO</name>
<dbReference type="GO" id="GO:0016787">
    <property type="term" value="F:hydrolase activity"/>
    <property type="evidence" value="ECO:0007669"/>
    <property type="project" value="UniProtKB-KW"/>
</dbReference>
<dbReference type="AlphaFoldDB" id="A0A077MB10"/>
<protein>
    <submittedName>
        <fullName evidence="6">Predicted nucleic acid-binding protein, contains PIN domain</fullName>
    </submittedName>
</protein>
<accession>A0A077MB10</accession>
<dbReference type="RefSeq" id="WP_048548166.1">
    <property type="nucleotide sequence ID" value="NZ_HF571038.1"/>
</dbReference>
<organism evidence="6 7">
    <name type="scientific">Nostocoides jenkinsii Ben 74</name>
    <dbReference type="NCBI Taxonomy" id="1193518"/>
    <lineage>
        <taxon>Bacteria</taxon>
        <taxon>Bacillati</taxon>
        <taxon>Actinomycetota</taxon>
        <taxon>Actinomycetes</taxon>
        <taxon>Micrococcales</taxon>
        <taxon>Intrasporangiaceae</taxon>
        <taxon>Nostocoides</taxon>
    </lineage>
</organism>
<keyword evidence="1" id="KW-0540">Nuclease</keyword>
<keyword evidence="4" id="KW-0460">Magnesium</keyword>
<dbReference type="InterPro" id="IPR029060">
    <property type="entry name" value="PIN-like_dom_sf"/>
</dbReference>
<evidence type="ECO:0000256" key="1">
    <source>
        <dbReference type="ARBA" id="ARBA00022722"/>
    </source>
</evidence>
<evidence type="ECO:0000313" key="6">
    <source>
        <dbReference type="EMBL" id="CCI51853.1"/>
    </source>
</evidence>
<evidence type="ECO:0000313" key="7">
    <source>
        <dbReference type="Proteomes" id="UP000035720"/>
    </source>
</evidence>
<reference evidence="6 7" key="1">
    <citation type="journal article" date="2013" name="ISME J.">
        <title>A metabolic model for members of the genus Tetrasphaera involved in enhanced biological phosphorus removal.</title>
        <authorList>
            <person name="Kristiansen R."/>
            <person name="Nguyen H.T.T."/>
            <person name="Saunders A.M."/>
            <person name="Nielsen J.L."/>
            <person name="Wimmer R."/>
            <person name="Le V.Q."/>
            <person name="McIlroy S.J."/>
            <person name="Petrovski S."/>
            <person name="Seviour R.J."/>
            <person name="Calteau A."/>
            <person name="Nielsen K.L."/>
            <person name="Nielsen P.H."/>
        </authorList>
    </citation>
    <scope>NUCLEOTIDE SEQUENCE [LARGE SCALE GENOMIC DNA]</scope>
    <source>
        <strain evidence="6 7">Ben 74</strain>
    </source>
</reference>
<dbReference type="EMBL" id="CAJC01000033">
    <property type="protein sequence ID" value="CCI51853.1"/>
    <property type="molecule type" value="Genomic_DNA"/>
</dbReference>
<dbReference type="SUPFAM" id="SSF88723">
    <property type="entry name" value="PIN domain-like"/>
    <property type="match status" value="1"/>
</dbReference>
<dbReference type="GO" id="GO:0046872">
    <property type="term" value="F:metal ion binding"/>
    <property type="evidence" value="ECO:0007669"/>
    <property type="project" value="UniProtKB-KW"/>
</dbReference>
<dbReference type="InterPro" id="IPR002716">
    <property type="entry name" value="PIN_dom"/>
</dbReference>
<gene>
    <name evidence="6" type="ORF">BN13_1280015</name>
</gene>